<keyword evidence="4" id="KW-1185">Reference proteome</keyword>
<dbReference type="NCBIfam" id="TIGR01414">
    <property type="entry name" value="autotrans_barl"/>
    <property type="match status" value="1"/>
</dbReference>
<organism evidence="3 4">
    <name type="scientific">Methylomarinum roseum</name>
    <dbReference type="NCBI Taxonomy" id="3067653"/>
    <lineage>
        <taxon>Bacteria</taxon>
        <taxon>Pseudomonadati</taxon>
        <taxon>Pseudomonadota</taxon>
        <taxon>Gammaproteobacteria</taxon>
        <taxon>Methylococcales</taxon>
        <taxon>Methylococcaceae</taxon>
        <taxon>Methylomarinum</taxon>
    </lineage>
</organism>
<dbReference type="InterPro" id="IPR005546">
    <property type="entry name" value="Autotransporte_beta"/>
</dbReference>
<dbReference type="PANTHER" id="PTHR35037:SF3">
    <property type="entry name" value="C-TERMINAL REGION OF AIDA-LIKE PROTEIN"/>
    <property type="match status" value="1"/>
</dbReference>
<gene>
    <name evidence="3" type="ORF">Q9L42_013810</name>
</gene>
<proteinExistence type="predicted"/>
<evidence type="ECO:0000256" key="1">
    <source>
        <dbReference type="SAM" id="SignalP"/>
    </source>
</evidence>
<feature type="domain" description="Autotransporter" evidence="2">
    <location>
        <begin position="115"/>
        <end position="404"/>
    </location>
</feature>
<feature type="chain" id="PRO_5043873829" evidence="1">
    <location>
        <begin position="27"/>
        <end position="404"/>
    </location>
</feature>
<dbReference type="AlphaFoldDB" id="A0AAU7NR53"/>
<evidence type="ECO:0000259" key="2">
    <source>
        <dbReference type="PROSITE" id="PS51208"/>
    </source>
</evidence>
<accession>A0AAU7NR53</accession>
<sequence length="404" mass="44241">MKYFHFFVTKSLFLLLALTVVKPIYAEQPAVNTDALYEALFTACRSSSETSTSFFNDCLDALQSSEESLSALTPDEIFANNTNVTSSAINDNFNRMDLLRQFGSRPIGGGASADSIASRFDIYTNGHTSWQEYNRQSLNPGFDLFDSKVMIGADYRFNDNFIAGLTSSYLSSDTTLNQGAGEIDTDGYAFSIYGSYYLNDSFFIDGTFAYADQRHRTTRNIAYGSVSQVASADVDSDTFSAGVVTGYNFFVDGWTITPTARWMYRSIQLDGYTESLSNPSAAGGTLGVAIGDQEYESITGNFGAQVSYAWSQSWGVLMPTLAAEYVHEFSNNSQSVNVRFINAPDGTGGFSIRNSARDRDYATINAGLSAQFARGVSAFVMYEKLLDLNSITSDSLSMGVRLEL</sequence>
<reference evidence="3 4" key="1">
    <citation type="journal article" date="2024" name="Microbiology">
        <title>Methylomarinum rosea sp. nov., a novel halophilic methanotrophic bacterium from the hypersaline Lake Elton.</title>
        <authorList>
            <person name="Suleimanov R.Z."/>
            <person name="Oshkin I.Y."/>
            <person name="Danilova O.V."/>
            <person name="Suzina N.E."/>
            <person name="Dedysh S.N."/>
        </authorList>
    </citation>
    <scope>NUCLEOTIDE SEQUENCE [LARGE SCALE GENOMIC DNA]</scope>
    <source>
        <strain evidence="3 4">Ch1-1</strain>
    </source>
</reference>
<evidence type="ECO:0000313" key="4">
    <source>
        <dbReference type="Proteomes" id="UP001225378"/>
    </source>
</evidence>
<dbReference type="GO" id="GO:0019867">
    <property type="term" value="C:outer membrane"/>
    <property type="evidence" value="ECO:0007669"/>
    <property type="project" value="InterPro"/>
</dbReference>
<dbReference type="Gene3D" id="2.40.128.130">
    <property type="entry name" value="Autotransporter beta-domain"/>
    <property type="match status" value="1"/>
</dbReference>
<dbReference type="RefSeq" id="WP_349431257.1">
    <property type="nucleotide sequence ID" value="NZ_CP157743.1"/>
</dbReference>
<dbReference type="PANTHER" id="PTHR35037">
    <property type="entry name" value="C-TERMINAL REGION OF AIDA-LIKE PROTEIN"/>
    <property type="match status" value="1"/>
</dbReference>
<dbReference type="KEGG" id="mech:Q9L42_013810"/>
<dbReference type="InterPro" id="IPR051551">
    <property type="entry name" value="Autotransporter_adhesion"/>
</dbReference>
<dbReference type="SUPFAM" id="SSF103515">
    <property type="entry name" value="Autotransporter"/>
    <property type="match status" value="1"/>
</dbReference>
<keyword evidence="1" id="KW-0732">Signal</keyword>
<dbReference type="PROSITE" id="PS51208">
    <property type="entry name" value="AUTOTRANSPORTER"/>
    <property type="match status" value="1"/>
</dbReference>
<protein>
    <submittedName>
        <fullName evidence="3">Autotransporter outer membrane beta-barrel domain-containing protein</fullName>
    </submittedName>
</protein>
<dbReference type="InterPro" id="IPR006315">
    <property type="entry name" value="OM_autotransptr_brl_dom"/>
</dbReference>
<dbReference type="InterPro" id="IPR036709">
    <property type="entry name" value="Autotransporte_beta_dom_sf"/>
</dbReference>
<evidence type="ECO:0000313" key="3">
    <source>
        <dbReference type="EMBL" id="XBS19434.1"/>
    </source>
</evidence>
<name>A0AAU7NR53_9GAMM</name>
<dbReference type="EMBL" id="CP157743">
    <property type="protein sequence ID" value="XBS19434.1"/>
    <property type="molecule type" value="Genomic_DNA"/>
</dbReference>
<dbReference type="Proteomes" id="UP001225378">
    <property type="component" value="Chromosome"/>
</dbReference>
<feature type="signal peptide" evidence="1">
    <location>
        <begin position="1"/>
        <end position="26"/>
    </location>
</feature>
<dbReference type="SMART" id="SM00869">
    <property type="entry name" value="Autotransporter"/>
    <property type="match status" value="1"/>
</dbReference>
<dbReference type="Pfam" id="PF03797">
    <property type="entry name" value="Autotransporter"/>
    <property type="match status" value="1"/>
</dbReference>